<protein>
    <submittedName>
        <fullName evidence="1">Uncharacterized protein</fullName>
    </submittedName>
</protein>
<organism evidence="1 2">
    <name type="scientific">Trichogramma kaykai</name>
    <dbReference type="NCBI Taxonomy" id="54128"/>
    <lineage>
        <taxon>Eukaryota</taxon>
        <taxon>Metazoa</taxon>
        <taxon>Ecdysozoa</taxon>
        <taxon>Arthropoda</taxon>
        <taxon>Hexapoda</taxon>
        <taxon>Insecta</taxon>
        <taxon>Pterygota</taxon>
        <taxon>Neoptera</taxon>
        <taxon>Endopterygota</taxon>
        <taxon>Hymenoptera</taxon>
        <taxon>Apocrita</taxon>
        <taxon>Proctotrupomorpha</taxon>
        <taxon>Chalcidoidea</taxon>
        <taxon>Trichogrammatidae</taxon>
        <taxon>Trichogramma</taxon>
    </lineage>
</organism>
<name>A0ABD2WJJ4_9HYME</name>
<dbReference type="InterPro" id="IPR036505">
    <property type="entry name" value="Amidase/PGRP_sf"/>
</dbReference>
<reference evidence="1 2" key="1">
    <citation type="journal article" date="2024" name="bioRxiv">
        <title>A reference genome for Trichogramma kaykai: A tiny desert-dwelling parasitoid wasp with competing sex-ratio distorters.</title>
        <authorList>
            <person name="Culotta J."/>
            <person name="Lindsey A.R."/>
        </authorList>
    </citation>
    <scope>NUCLEOTIDE SEQUENCE [LARGE SCALE GENOMIC DNA]</scope>
    <source>
        <strain evidence="1 2">KSX58</strain>
    </source>
</reference>
<comment type="caution">
    <text evidence="1">The sequence shown here is derived from an EMBL/GenBank/DDBJ whole genome shotgun (WGS) entry which is preliminary data.</text>
</comment>
<gene>
    <name evidence="1" type="ORF">TKK_012429</name>
</gene>
<accession>A0ABD2WJJ4</accession>
<dbReference type="EMBL" id="JBJJXI010000100">
    <property type="protein sequence ID" value="KAL3393178.1"/>
    <property type="molecule type" value="Genomic_DNA"/>
</dbReference>
<dbReference type="SUPFAM" id="SSF55846">
    <property type="entry name" value="N-acetylmuramoyl-L-alanine amidase-like"/>
    <property type="match status" value="1"/>
</dbReference>
<dbReference type="AlphaFoldDB" id="A0ABD2WJJ4"/>
<evidence type="ECO:0000313" key="2">
    <source>
        <dbReference type="Proteomes" id="UP001627154"/>
    </source>
</evidence>
<proteinExistence type="predicted"/>
<keyword evidence="2" id="KW-1185">Reference proteome</keyword>
<evidence type="ECO:0000313" key="1">
    <source>
        <dbReference type="EMBL" id="KAL3393178.1"/>
    </source>
</evidence>
<sequence>MGWTRQVSGSASLAITRPRPVVEQFRALEALLDHGLARGRLAPDYKLTDRCELRRDKSCSAFTKELKKLRHWTDEL</sequence>
<dbReference type="Proteomes" id="UP001627154">
    <property type="component" value="Unassembled WGS sequence"/>
</dbReference>